<dbReference type="InterPro" id="IPR006721">
    <property type="entry name" value="ATP_synth_F1_esu_mt"/>
</dbReference>
<dbReference type="Gene3D" id="1.10.1620.20">
    <property type="entry name" value="ATP synthase, F1 complex, epsilon subunit superfamily, mitochondrial"/>
    <property type="match status" value="1"/>
</dbReference>
<comment type="similarity">
    <text evidence="3">Belongs to the eukaryotic ATPase epsilon family.</text>
</comment>
<dbReference type="Proteomes" id="UP000830671">
    <property type="component" value="Chromosome 1"/>
</dbReference>
<evidence type="ECO:0000313" key="8">
    <source>
        <dbReference type="EMBL" id="UQC74694.1"/>
    </source>
</evidence>
<gene>
    <name evidence="8" type="ORF">CLUP02_01346</name>
</gene>
<keyword evidence="4" id="KW-0963">Cytoplasm</keyword>
<dbReference type="GO" id="GO:0005743">
    <property type="term" value="C:mitochondrial inner membrane"/>
    <property type="evidence" value="ECO:0007669"/>
    <property type="project" value="InterPro"/>
</dbReference>
<dbReference type="PANTHER" id="PTHR21373">
    <property type="entry name" value="GLUCOSE REPRESSIBLE PROTEIN MAK10"/>
    <property type="match status" value="1"/>
</dbReference>
<dbReference type="AlphaFoldDB" id="A0A9Q8W933"/>
<feature type="domain" description="NAA35-like TPR repeats" evidence="7">
    <location>
        <begin position="511"/>
        <end position="935"/>
    </location>
</feature>
<sequence>MVFAWKAAGITTRDQSRERKGRKKLTRQPPISSYNRYLAVASRVVRRSLKEDKRLIAERRGEMDLRFAKWENGKQGEVKNLAEATVNAPPPSSHPPRVPAGFSLTGPVMKCCEVGGRVAGDQRALSLDVGQNVGRAFQVPSTQICPPAGQIRFFHVETKDVTVALLFSTAFADMAIPSGFGMSDDISKLSLELDRQPHPPPPPPKASNNGIVAFDITSKFKTAAETLAPGELVKDGFFTLFESVGALEIMDPKMDSGCLEAEDSLDVDYDVTRPLLPEEVLGIIDQLLCHEMAWHVGYPLSQTVLTSVYVESILMPNPATIDDAHFIRDADGTPPAPMHAVLRAYCLGLLKTCGNVNERIKNEHYYEEEDFVTNTYNRILLDDFSVESVRDVLKDASFILRQLSDSIPKETIDALNNRLLLRYTFLAAIDHTQYRTDPALIRSPWKEALDLLPGIKSTHALGKPVPEACSAKLQRKLASTMPPRPIVEISFDDAFGHLTKMISDGLEVVGVLDYTDAICLQTYVTTFQAKKPQPLIFVRTLLQSFLFKDMQVLGHKSIRQLLDDDLSIVSLPNSPLLDRANDDVEAPQDPRVAIADTMESFRRRAAQPYLDILRTFCQNRCRVRRTLCHIVRDWESLQFDAEDIDQVLQEHTGERPLVYQSAAGQPVEQWSLPLSSWAYLYKIKQMEWIVQLGFELEVYQPDELAGMYWYLNFLAKNRLTHVERIKSFVVRSLNQARSGASNKSTTSSSSSGGLTPVAEAQYTKSLSFLRQTLLDAAATESLADALCCLYTVLHRHHLITPPPRPYSTDELRYELRMKPFAAIGLPSLPTFEEYTVGTSQSDCPTRDLLELADRAVAGAKRALEVMSKFSEAEAFSVGSHDRWVPSVKNGLKACIATGLAVSVVRKALDKSGGEGGELKVKAEVPTPDKSYHEWWIVPRIIPVA</sequence>
<accession>A0A9Q8W933</accession>
<dbReference type="KEGG" id="clup:CLUP02_01346"/>
<proteinExistence type="inferred from homology"/>
<dbReference type="Pfam" id="PF04627">
    <property type="entry name" value="ATP-synt_Eps"/>
    <property type="match status" value="1"/>
</dbReference>
<organism evidence="8 9">
    <name type="scientific">Colletotrichum lupini</name>
    <dbReference type="NCBI Taxonomy" id="145971"/>
    <lineage>
        <taxon>Eukaryota</taxon>
        <taxon>Fungi</taxon>
        <taxon>Dikarya</taxon>
        <taxon>Ascomycota</taxon>
        <taxon>Pezizomycotina</taxon>
        <taxon>Sordariomycetes</taxon>
        <taxon>Hypocreomycetidae</taxon>
        <taxon>Glomerellales</taxon>
        <taxon>Glomerellaceae</taxon>
        <taxon>Colletotrichum</taxon>
        <taxon>Colletotrichum acutatum species complex</taxon>
    </lineage>
</organism>
<name>A0A9Q8W933_9PEZI</name>
<evidence type="ECO:0000256" key="2">
    <source>
        <dbReference type="ARBA" id="ARBA00006289"/>
    </source>
</evidence>
<dbReference type="Pfam" id="PF04112">
    <property type="entry name" value="Mak10"/>
    <property type="match status" value="1"/>
</dbReference>
<dbReference type="PANTHER" id="PTHR21373:SF0">
    <property type="entry name" value="N-ALPHA-ACETYLTRANSFERASE 35, NATC AUXILIARY SUBUNIT"/>
    <property type="match status" value="1"/>
</dbReference>
<feature type="domain" description="NAA35-like N-terminal" evidence="6">
    <location>
        <begin position="229"/>
        <end position="390"/>
    </location>
</feature>
<dbReference type="EMBL" id="CP019471">
    <property type="protein sequence ID" value="UQC74694.1"/>
    <property type="molecule type" value="Genomic_DNA"/>
</dbReference>
<protein>
    <submittedName>
        <fullName evidence="8">Mak10 subunit</fullName>
    </submittedName>
</protein>
<dbReference type="InterPro" id="IPR057982">
    <property type="entry name" value="TPR_NAA35"/>
</dbReference>
<reference evidence="8" key="1">
    <citation type="journal article" date="2021" name="Mol. Plant Microbe Interact.">
        <title>Complete Genome Sequence of the Plant-Pathogenic Fungus Colletotrichum lupini.</title>
        <authorList>
            <person name="Baroncelli R."/>
            <person name="Pensec F."/>
            <person name="Da Lio D."/>
            <person name="Boufleur T."/>
            <person name="Vicente I."/>
            <person name="Sarrocco S."/>
            <person name="Picot A."/>
            <person name="Baraldi E."/>
            <person name="Sukno S."/>
            <person name="Thon M."/>
            <person name="Le Floch G."/>
        </authorList>
    </citation>
    <scope>NUCLEOTIDE SEQUENCE</scope>
    <source>
        <strain evidence="8">IMI 504893</strain>
    </source>
</reference>
<dbReference type="SUPFAM" id="SSF48690">
    <property type="entry name" value="Epsilon subunit of mitochondrial F1F0-ATP synthase"/>
    <property type="match status" value="1"/>
</dbReference>
<dbReference type="GeneID" id="73335397"/>
<comment type="similarity">
    <text evidence="2">Belongs to the MAK10 family.</text>
</comment>
<evidence type="ECO:0000259" key="7">
    <source>
        <dbReference type="Pfam" id="PF25789"/>
    </source>
</evidence>
<feature type="region of interest" description="Disordered" evidence="5">
    <location>
        <begin position="1"/>
        <end position="30"/>
    </location>
</feature>
<evidence type="ECO:0000256" key="1">
    <source>
        <dbReference type="ARBA" id="ARBA00004496"/>
    </source>
</evidence>
<evidence type="ECO:0000313" key="9">
    <source>
        <dbReference type="Proteomes" id="UP000830671"/>
    </source>
</evidence>
<evidence type="ECO:0000256" key="4">
    <source>
        <dbReference type="ARBA" id="ARBA00022490"/>
    </source>
</evidence>
<dbReference type="Pfam" id="PF25789">
    <property type="entry name" value="TPR_NAA35"/>
    <property type="match status" value="1"/>
</dbReference>
<evidence type="ECO:0000259" key="6">
    <source>
        <dbReference type="Pfam" id="PF04112"/>
    </source>
</evidence>
<dbReference type="CDD" id="cd12153">
    <property type="entry name" value="F1-ATPase_epsilon"/>
    <property type="match status" value="1"/>
</dbReference>
<dbReference type="InterPro" id="IPR036742">
    <property type="entry name" value="ATP_synth_F1_esu_sf_mt"/>
</dbReference>
<dbReference type="GO" id="GO:0031417">
    <property type="term" value="C:NatC complex"/>
    <property type="evidence" value="ECO:0007669"/>
    <property type="project" value="InterPro"/>
</dbReference>
<keyword evidence="9" id="KW-1185">Reference proteome</keyword>
<comment type="subcellular location">
    <subcellularLocation>
        <location evidence="1">Cytoplasm</location>
    </subcellularLocation>
</comment>
<dbReference type="InterPro" id="IPR007244">
    <property type="entry name" value="Naa35_N"/>
</dbReference>
<evidence type="ECO:0000256" key="3">
    <source>
        <dbReference type="ARBA" id="ARBA00009502"/>
    </source>
</evidence>
<dbReference type="GO" id="GO:0046933">
    <property type="term" value="F:proton-transporting ATP synthase activity, rotational mechanism"/>
    <property type="evidence" value="ECO:0007669"/>
    <property type="project" value="InterPro"/>
</dbReference>
<dbReference type="InterPro" id="IPR057983">
    <property type="entry name" value="NAA35-like_N"/>
</dbReference>
<dbReference type="GO" id="GO:0045259">
    <property type="term" value="C:proton-transporting ATP synthase complex"/>
    <property type="evidence" value="ECO:0007669"/>
    <property type="project" value="InterPro"/>
</dbReference>
<evidence type="ECO:0000256" key="5">
    <source>
        <dbReference type="SAM" id="MobiDB-lite"/>
    </source>
</evidence>
<dbReference type="RefSeq" id="XP_049136344.1">
    <property type="nucleotide sequence ID" value="XM_049280387.1"/>
</dbReference>